<name>A0AAV4M6J4_CAEEX</name>
<comment type="caution">
    <text evidence="1">The sequence shown here is derived from an EMBL/GenBank/DDBJ whole genome shotgun (WGS) entry which is preliminary data.</text>
</comment>
<organism evidence="1 2">
    <name type="scientific">Caerostris extrusa</name>
    <name type="common">Bark spider</name>
    <name type="synonym">Caerostris bankana</name>
    <dbReference type="NCBI Taxonomy" id="172846"/>
    <lineage>
        <taxon>Eukaryota</taxon>
        <taxon>Metazoa</taxon>
        <taxon>Ecdysozoa</taxon>
        <taxon>Arthropoda</taxon>
        <taxon>Chelicerata</taxon>
        <taxon>Arachnida</taxon>
        <taxon>Araneae</taxon>
        <taxon>Araneomorphae</taxon>
        <taxon>Entelegynae</taxon>
        <taxon>Araneoidea</taxon>
        <taxon>Araneidae</taxon>
        <taxon>Caerostris</taxon>
    </lineage>
</organism>
<sequence>MIPEGELYFELLFLFSSKLFPDKNAETKSPIPVPPNCGLGTFPFRPSLAGELNPLNFDLSNNGSFIQKVSTSEEANGNLMQLQANATACG</sequence>
<reference evidence="1 2" key="1">
    <citation type="submission" date="2021-06" db="EMBL/GenBank/DDBJ databases">
        <title>Caerostris extrusa draft genome.</title>
        <authorList>
            <person name="Kono N."/>
            <person name="Arakawa K."/>
        </authorList>
    </citation>
    <scope>NUCLEOTIDE SEQUENCE [LARGE SCALE GENOMIC DNA]</scope>
</reference>
<dbReference type="AlphaFoldDB" id="A0AAV4M6J4"/>
<dbReference type="EMBL" id="BPLR01001917">
    <property type="protein sequence ID" value="GIX68004.1"/>
    <property type="molecule type" value="Genomic_DNA"/>
</dbReference>
<protein>
    <submittedName>
        <fullName evidence="1">Uncharacterized protein</fullName>
    </submittedName>
</protein>
<keyword evidence="2" id="KW-1185">Reference proteome</keyword>
<accession>A0AAV4M6J4</accession>
<gene>
    <name evidence="1" type="ORF">CEXT_194961</name>
</gene>
<proteinExistence type="predicted"/>
<evidence type="ECO:0000313" key="1">
    <source>
        <dbReference type="EMBL" id="GIX68004.1"/>
    </source>
</evidence>
<evidence type="ECO:0000313" key="2">
    <source>
        <dbReference type="Proteomes" id="UP001054945"/>
    </source>
</evidence>
<dbReference type="Proteomes" id="UP001054945">
    <property type="component" value="Unassembled WGS sequence"/>
</dbReference>